<name>A0A699SV36_TANCI</name>
<evidence type="ECO:0000313" key="2">
    <source>
        <dbReference type="EMBL" id="GFD01975.1"/>
    </source>
</evidence>
<accession>A0A699SV36</accession>
<proteinExistence type="predicted"/>
<protein>
    <submittedName>
        <fullName evidence="2">Period circadian protein</fullName>
    </submittedName>
</protein>
<evidence type="ECO:0000259" key="1">
    <source>
        <dbReference type="Pfam" id="PF25428"/>
    </source>
</evidence>
<dbReference type="Pfam" id="PF25428">
    <property type="entry name" value="DUF7894"/>
    <property type="match status" value="1"/>
</dbReference>
<gene>
    <name evidence="2" type="ORF">Tci_873944</name>
</gene>
<feature type="non-terminal residue" evidence="2">
    <location>
        <position position="44"/>
    </location>
</feature>
<dbReference type="AlphaFoldDB" id="A0A699SV36"/>
<reference evidence="2" key="1">
    <citation type="journal article" date="2019" name="Sci. Rep.">
        <title>Draft genome of Tanacetum cinerariifolium, the natural source of mosquito coil.</title>
        <authorList>
            <person name="Yamashiro T."/>
            <person name="Shiraishi A."/>
            <person name="Satake H."/>
            <person name="Nakayama K."/>
        </authorList>
    </citation>
    <scope>NUCLEOTIDE SEQUENCE</scope>
</reference>
<organism evidence="2">
    <name type="scientific">Tanacetum cinerariifolium</name>
    <name type="common">Dalmatian daisy</name>
    <name type="synonym">Chrysanthemum cinerariifolium</name>
    <dbReference type="NCBI Taxonomy" id="118510"/>
    <lineage>
        <taxon>Eukaryota</taxon>
        <taxon>Viridiplantae</taxon>
        <taxon>Streptophyta</taxon>
        <taxon>Embryophyta</taxon>
        <taxon>Tracheophyta</taxon>
        <taxon>Spermatophyta</taxon>
        <taxon>Magnoliopsida</taxon>
        <taxon>eudicotyledons</taxon>
        <taxon>Gunneridae</taxon>
        <taxon>Pentapetalae</taxon>
        <taxon>asterids</taxon>
        <taxon>campanulids</taxon>
        <taxon>Asterales</taxon>
        <taxon>Asteraceae</taxon>
        <taxon>Asteroideae</taxon>
        <taxon>Anthemideae</taxon>
        <taxon>Anthemidinae</taxon>
        <taxon>Tanacetum</taxon>
    </lineage>
</organism>
<comment type="caution">
    <text evidence="2">The sequence shown here is derived from an EMBL/GenBank/DDBJ whole genome shotgun (WGS) entry which is preliminary data.</text>
</comment>
<dbReference type="InterPro" id="IPR057216">
    <property type="entry name" value="DUF7894"/>
</dbReference>
<dbReference type="EMBL" id="BKCJ011194943">
    <property type="protein sequence ID" value="GFD01975.1"/>
    <property type="molecule type" value="Genomic_DNA"/>
</dbReference>
<sequence length="44" mass="4824">MIPSHQIHHEPLSCALQLVRVLGTSTFILVGRSGQHKSATDDLE</sequence>
<feature type="domain" description="DUF7894" evidence="1">
    <location>
        <begin position="3"/>
        <end position="40"/>
    </location>
</feature>